<dbReference type="EMBL" id="CP051680">
    <property type="protein sequence ID" value="QJD85226.1"/>
    <property type="molecule type" value="Genomic_DNA"/>
</dbReference>
<comment type="function">
    <text evidence="5">Required for morphogenesis and for the elongation of the flagellar filament by facilitating polymerization of the flagellin monomers at the tip of growing filament. Forms a capping structure, which prevents flagellin subunits (transported through the central channel of the flagellum) from leaking out without polymerization at the distal end.</text>
</comment>
<sequence>MSGISLNGLASGLNTGEMIESLMKLERIPYEKLGTKKSTLSEEQGLIRGINTKLVTLRSAVADLMYSTSYNLTSAKASDSSVFSVTATDQAVTGSYNVNVTQLAKKHVVSSGEFSKTGQDLTAGAKFNLFGSGGATAAEITIKGANNQEVLNNLKNDINAAKKGVTASIVETTPGKQTLVLTTDKFGADADIQFGTMPGTPDGHVYLDGSDALLKSLGIKKADNSLNTRQSAQNATAEVNGITVSSASNELKDIIPGVTINLLKENASSTITVATDTDKIAAKIQTFVDAYNDAITAVRSNSAKDAKMQGDSTLRTLQSELNELVNGQVKGTGAYKFLFEIGLEIDKGVTSGKEMTGKLTFDKNKFTEAYNKDPGAVADLFSSNAAAANKDKGIATRLYNGLFNWTKTGTGLLAYKVSGYDADLKTITQQMEDMNLRLTMKEKQLQKQFTAMETALSSLNNEKSWMSSQINSWG</sequence>
<dbReference type="AlphaFoldDB" id="A0A7Z2VL11"/>
<evidence type="ECO:0000313" key="9">
    <source>
        <dbReference type="Proteomes" id="UP000502248"/>
    </source>
</evidence>
<keyword evidence="8" id="KW-0282">Flagellum</keyword>
<evidence type="ECO:0000256" key="4">
    <source>
        <dbReference type="ARBA" id="ARBA00023143"/>
    </source>
</evidence>
<evidence type="ECO:0000256" key="1">
    <source>
        <dbReference type="ARBA" id="ARBA00009764"/>
    </source>
</evidence>
<evidence type="ECO:0000256" key="5">
    <source>
        <dbReference type="RuleBase" id="RU362066"/>
    </source>
</evidence>
<evidence type="ECO:0000313" key="8">
    <source>
        <dbReference type="EMBL" id="QJD85226.1"/>
    </source>
</evidence>
<dbReference type="GO" id="GO:0009424">
    <property type="term" value="C:bacterial-type flagellum hook"/>
    <property type="evidence" value="ECO:0007669"/>
    <property type="project" value="UniProtKB-UniRule"/>
</dbReference>
<keyword evidence="8" id="KW-0969">Cilium</keyword>
<evidence type="ECO:0000256" key="3">
    <source>
        <dbReference type="ARBA" id="ARBA00023054"/>
    </source>
</evidence>
<dbReference type="PANTHER" id="PTHR30288:SF0">
    <property type="entry name" value="FLAGELLAR HOOK-ASSOCIATED PROTEIN 2"/>
    <property type="match status" value="1"/>
</dbReference>
<dbReference type="GO" id="GO:0005576">
    <property type="term" value="C:extracellular region"/>
    <property type="evidence" value="ECO:0007669"/>
    <property type="project" value="UniProtKB-SubCell"/>
</dbReference>
<evidence type="ECO:0000256" key="2">
    <source>
        <dbReference type="ARBA" id="ARBA00011255"/>
    </source>
</evidence>
<gene>
    <name evidence="8" type="primary">fliD</name>
    <name evidence="8" type="ORF">HH215_19985</name>
</gene>
<evidence type="ECO:0000259" key="7">
    <source>
        <dbReference type="Pfam" id="PF07195"/>
    </source>
</evidence>
<comment type="subunit">
    <text evidence="2 5">Homopentamer.</text>
</comment>
<dbReference type="PANTHER" id="PTHR30288">
    <property type="entry name" value="FLAGELLAR CAP/ASSEMBLY PROTEIN FLID"/>
    <property type="match status" value="1"/>
</dbReference>
<dbReference type="Pfam" id="PF07195">
    <property type="entry name" value="FliD_C"/>
    <property type="match status" value="1"/>
</dbReference>
<keyword evidence="8" id="KW-0966">Cell projection</keyword>
<dbReference type="Pfam" id="PF02465">
    <property type="entry name" value="FliD_N"/>
    <property type="match status" value="1"/>
</dbReference>
<dbReference type="InterPro" id="IPR003481">
    <property type="entry name" value="FliD_N"/>
</dbReference>
<dbReference type="Proteomes" id="UP000502248">
    <property type="component" value="Chromosome"/>
</dbReference>
<dbReference type="InterPro" id="IPR010809">
    <property type="entry name" value="FliD_C"/>
</dbReference>
<proteinExistence type="inferred from homology"/>
<dbReference type="GO" id="GO:0071973">
    <property type="term" value="P:bacterial-type flagellum-dependent cell motility"/>
    <property type="evidence" value="ECO:0007669"/>
    <property type="project" value="TreeGrafter"/>
</dbReference>
<dbReference type="RefSeq" id="WP_169281491.1">
    <property type="nucleotide sequence ID" value="NZ_CP051680.1"/>
</dbReference>
<accession>A0A7Z2VL11</accession>
<feature type="domain" description="Flagellar hook-associated protein 2 N-terminal" evidence="6">
    <location>
        <begin position="11"/>
        <end position="107"/>
    </location>
</feature>
<feature type="coiled-coil region" evidence="5">
    <location>
        <begin position="424"/>
        <end position="462"/>
    </location>
</feature>
<keyword evidence="5" id="KW-0964">Secreted</keyword>
<evidence type="ECO:0000259" key="6">
    <source>
        <dbReference type="Pfam" id="PF02465"/>
    </source>
</evidence>
<reference evidence="8 9" key="1">
    <citation type="submission" date="2020-04" db="EMBL/GenBank/DDBJ databases">
        <title>Genome sequencing of novel species.</title>
        <authorList>
            <person name="Heo J."/>
            <person name="Kim S.-J."/>
            <person name="Kim J.-S."/>
            <person name="Hong S.-B."/>
            <person name="Kwon S.-W."/>
        </authorList>
    </citation>
    <scope>NUCLEOTIDE SEQUENCE [LARGE SCALE GENOMIC DNA]</scope>
    <source>
        <strain evidence="8 9">MFER-1</strain>
    </source>
</reference>
<dbReference type="GO" id="GO:0009421">
    <property type="term" value="C:bacterial-type flagellum filament cap"/>
    <property type="evidence" value="ECO:0007669"/>
    <property type="project" value="InterPro"/>
</dbReference>
<organism evidence="8 9">
    <name type="scientific">Cohnella herbarum</name>
    <dbReference type="NCBI Taxonomy" id="2728023"/>
    <lineage>
        <taxon>Bacteria</taxon>
        <taxon>Bacillati</taxon>
        <taxon>Bacillota</taxon>
        <taxon>Bacilli</taxon>
        <taxon>Bacillales</taxon>
        <taxon>Paenibacillaceae</taxon>
        <taxon>Cohnella</taxon>
    </lineage>
</organism>
<keyword evidence="3 5" id="KW-0175">Coiled coil</keyword>
<protein>
    <recommendedName>
        <fullName evidence="5">Flagellar hook-associated protein 2</fullName>
        <shortName evidence="5">HAP2</shortName>
    </recommendedName>
    <alternativeName>
        <fullName evidence="5">Flagellar cap protein</fullName>
    </alternativeName>
</protein>
<comment type="similarity">
    <text evidence="1 5">Belongs to the FliD family.</text>
</comment>
<keyword evidence="9" id="KW-1185">Reference proteome</keyword>
<feature type="domain" description="Flagellar hook-associated protein 2 C-terminal" evidence="7">
    <location>
        <begin position="232"/>
        <end position="461"/>
    </location>
</feature>
<dbReference type="KEGG" id="cheb:HH215_19985"/>
<dbReference type="GO" id="GO:0007155">
    <property type="term" value="P:cell adhesion"/>
    <property type="evidence" value="ECO:0007669"/>
    <property type="project" value="InterPro"/>
</dbReference>
<keyword evidence="4 5" id="KW-0975">Bacterial flagellum</keyword>
<comment type="subcellular location">
    <subcellularLocation>
        <location evidence="5">Secreted</location>
    </subcellularLocation>
    <subcellularLocation>
        <location evidence="5">Bacterial flagellum</location>
    </subcellularLocation>
</comment>
<name>A0A7Z2VL11_9BACL</name>
<dbReference type="InterPro" id="IPR040026">
    <property type="entry name" value="FliD"/>
</dbReference>